<protein>
    <submittedName>
        <fullName evidence="2">Kinase-like protein</fullName>
    </submittedName>
</protein>
<gene>
    <name evidence="2" type="ORF">LY89DRAFT_488243</name>
</gene>
<sequence>METRGVIFVDILSMDRLLVMEYATHGTLRDYESKYESKYESICHAQLYRLAEQMTPALSYIHREGTTHRDVKPLNILIVSNDPDMTFKLADFSDSHLSSRLKSFCGSELYRAPKIDGEGYYSDTIDIWSLAVVLIERWYD</sequence>
<reference evidence="2 3" key="1">
    <citation type="submission" date="2015-10" db="EMBL/GenBank/DDBJ databases">
        <title>Full genome of DAOMC 229536 Phialocephala scopiformis, a fungal endophyte of spruce producing the potent anti-insectan compound rugulosin.</title>
        <authorList>
            <consortium name="DOE Joint Genome Institute"/>
            <person name="Walker A.K."/>
            <person name="Frasz S.L."/>
            <person name="Seifert K.A."/>
            <person name="Miller J.D."/>
            <person name="Mondo S.J."/>
            <person name="Labutti K."/>
            <person name="Lipzen A."/>
            <person name="Dockter R."/>
            <person name="Kennedy M."/>
            <person name="Grigoriev I.V."/>
            <person name="Spatafora J.W."/>
        </authorList>
    </citation>
    <scope>NUCLEOTIDE SEQUENCE [LARGE SCALE GENOMIC DNA]</scope>
    <source>
        <strain evidence="2 3">CBS 120377</strain>
    </source>
</reference>
<dbReference type="EMBL" id="KQ947411">
    <property type="protein sequence ID" value="KUJ19304.1"/>
    <property type="molecule type" value="Genomic_DNA"/>
</dbReference>
<dbReference type="KEGG" id="psco:LY89DRAFT_488243"/>
<evidence type="ECO:0000259" key="1">
    <source>
        <dbReference type="PROSITE" id="PS50011"/>
    </source>
</evidence>
<evidence type="ECO:0000313" key="2">
    <source>
        <dbReference type="EMBL" id="KUJ19304.1"/>
    </source>
</evidence>
<dbReference type="GO" id="GO:0005737">
    <property type="term" value="C:cytoplasm"/>
    <property type="evidence" value="ECO:0007669"/>
    <property type="project" value="TreeGrafter"/>
</dbReference>
<dbReference type="PROSITE" id="PS50011">
    <property type="entry name" value="PROTEIN_KINASE_DOM"/>
    <property type="match status" value="1"/>
</dbReference>
<dbReference type="OrthoDB" id="3531824at2759"/>
<keyword evidence="2" id="KW-0808">Transferase</keyword>
<feature type="domain" description="Protein kinase" evidence="1">
    <location>
        <begin position="1"/>
        <end position="140"/>
    </location>
</feature>
<keyword evidence="3" id="KW-1185">Reference proteome</keyword>
<dbReference type="Pfam" id="PF00069">
    <property type="entry name" value="Pkinase"/>
    <property type="match status" value="1"/>
</dbReference>
<dbReference type="InterPro" id="IPR000719">
    <property type="entry name" value="Prot_kinase_dom"/>
</dbReference>
<proteinExistence type="predicted"/>
<evidence type="ECO:0000313" key="3">
    <source>
        <dbReference type="Proteomes" id="UP000070700"/>
    </source>
</evidence>
<dbReference type="PANTHER" id="PTHR44167">
    <property type="entry name" value="OVARIAN-SPECIFIC SERINE/THREONINE-PROTEIN KINASE LOK-RELATED"/>
    <property type="match status" value="1"/>
</dbReference>
<organism evidence="2 3">
    <name type="scientific">Mollisia scopiformis</name>
    <name type="common">Conifer needle endophyte fungus</name>
    <name type="synonym">Phialocephala scopiformis</name>
    <dbReference type="NCBI Taxonomy" id="149040"/>
    <lineage>
        <taxon>Eukaryota</taxon>
        <taxon>Fungi</taxon>
        <taxon>Dikarya</taxon>
        <taxon>Ascomycota</taxon>
        <taxon>Pezizomycotina</taxon>
        <taxon>Leotiomycetes</taxon>
        <taxon>Helotiales</taxon>
        <taxon>Mollisiaceae</taxon>
        <taxon>Mollisia</taxon>
    </lineage>
</organism>
<dbReference type="GO" id="GO:0005634">
    <property type="term" value="C:nucleus"/>
    <property type="evidence" value="ECO:0007669"/>
    <property type="project" value="TreeGrafter"/>
</dbReference>
<dbReference type="GO" id="GO:0005524">
    <property type="term" value="F:ATP binding"/>
    <property type="evidence" value="ECO:0007669"/>
    <property type="project" value="InterPro"/>
</dbReference>
<dbReference type="InParanoid" id="A0A194XGP4"/>
<dbReference type="STRING" id="149040.A0A194XGP4"/>
<dbReference type="GO" id="GO:0051598">
    <property type="term" value="P:meiotic recombination checkpoint signaling"/>
    <property type="evidence" value="ECO:0007669"/>
    <property type="project" value="TreeGrafter"/>
</dbReference>
<dbReference type="PANTHER" id="PTHR44167:SF29">
    <property type="entry name" value="SERINE_THREONINE PROTEIN KINASE-43"/>
    <property type="match status" value="1"/>
</dbReference>
<dbReference type="SUPFAM" id="SSF56112">
    <property type="entry name" value="Protein kinase-like (PK-like)"/>
    <property type="match status" value="1"/>
</dbReference>
<accession>A0A194XGP4</accession>
<dbReference type="AlphaFoldDB" id="A0A194XGP4"/>
<dbReference type="GO" id="GO:0004674">
    <property type="term" value="F:protein serine/threonine kinase activity"/>
    <property type="evidence" value="ECO:0007669"/>
    <property type="project" value="TreeGrafter"/>
</dbReference>
<dbReference type="RefSeq" id="XP_018073659.1">
    <property type="nucleotide sequence ID" value="XM_018207871.1"/>
</dbReference>
<dbReference type="GeneID" id="28817597"/>
<dbReference type="Proteomes" id="UP000070700">
    <property type="component" value="Unassembled WGS sequence"/>
</dbReference>
<dbReference type="InterPro" id="IPR011009">
    <property type="entry name" value="Kinase-like_dom_sf"/>
</dbReference>
<keyword evidence="2" id="KW-0418">Kinase</keyword>
<name>A0A194XGP4_MOLSC</name>
<dbReference type="Gene3D" id="1.10.510.10">
    <property type="entry name" value="Transferase(Phosphotransferase) domain 1"/>
    <property type="match status" value="1"/>
</dbReference>